<sequence length="476" mass="51847">MSEPNPHPDPHPDPAPNPHPAPNSHPHPHPDPKPRHGRAPSFRHGQAPGAWPLLGHLPYLATRPLAFLDSLPGHGDVVRVRMGTRTAHVVSHPALVRRVLTDRGSFDRSGALYEKVRALLGNGLATCPNAEHRDQRRVLQPAFHPSLMGRYAAVMTAEAQALTAPWRSGAVVDVTEEAFRLTTAVAVRTLFSAGITPRAAEELREALEVLLRGVYTRVVAPAVDRVPSPSRRRYQRALARWRTGVAAIVASYRATGVDHGDALSLLLAVRDEHGRSLSDAELGDQVATLVLAGAETTSSVVAWALRLLADRPEATARLHEELDEVLPGRPVSPDDLPRLPYTGDVVREALRLYPPAWAVTRTTTRETELAGRPLPPGSTVICCLYLLQRRQDLFPDAARFDPGRWTAGEVPRDAWLPFGLGATKCVGDVFGTVEATLAIAAIASRWRLTPVSPRPPRPVPRIVLSPGPQPMRLAER</sequence>
<dbReference type="PANTHER" id="PTHR24291:SF50">
    <property type="entry name" value="BIFUNCTIONAL ALBAFLAVENONE MONOOXYGENASE_TERPENE SYNTHASE"/>
    <property type="match status" value="1"/>
</dbReference>
<feature type="region of interest" description="Disordered" evidence="8">
    <location>
        <begin position="1"/>
        <end position="47"/>
    </location>
</feature>
<dbReference type="Pfam" id="PF00067">
    <property type="entry name" value="p450"/>
    <property type="match status" value="1"/>
</dbReference>
<feature type="compositionally biased region" description="Basic and acidic residues" evidence="8">
    <location>
        <begin position="1"/>
        <end position="12"/>
    </location>
</feature>
<comment type="similarity">
    <text evidence="1 7">Belongs to the cytochrome P450 family.</text>
</comment>
<dbReference type="InterPro" id="IPR050196">
    <property type="entry name" value="Cytochrome_P450_Monoox"/>
</dbReference>
<dbReference type="InterPro" id="IPR036396">
    <property type="entry name" value="Cyt_P450_sf"/>
</dbReference>
<proteinExistence type="inferred from homology"/>
<dbReference type="InterPro" id="IPR002403">
    <property type="entry name" value="Cyt_P450_E_grp-IV"/>
</dbReference>
<evidence type="ECO:0000256" key="4">
    <source>
        <dbReference type="ARBA" id="ARBA00023002"/>
    </source>
</evidence>
<accession>A0ABW7U7S7</accession>
<evidence type="ECO:0000256" key="6">
    <source>
        <dbReference type="ARBA" id="ARBA00023033"/>
    </source>
</evidence>
<dbReference type="Gene3D" id="1.10.630.10">
    <property type="entry name" value="Cytochrome P450"/>
    <property type="match status" value="1"/>
</dbReference>
<reference evidence="9 10" key="1">
    <citation type="submission" date="2024-10" db="EMBL/GenBank/DDBJ databases">
        <title>The Natural Products Discovery Center: Release of the First 8490 Sequenced Strains for Exploring Actinobacteria Biosynthetic Diversity.</title>
        <authorList>
            <person name="Kalkreuter E."/>
            <person name="Kautsar S.A."/>
            <person name="Yang D."/>
            <person name="Bader C.D."/>
            <person name="Teijaro C.N."/>
            <person name="Fluegel L."/>
            <person name="Davis C.M."/>
            <person name="Simpson J.R."/>
            <person name="Lauterbach L."/>
            <person name="Steele A.D."/>
            <person name="Gui C."/>
            <person name="Meng S."/>
            <person name="Li G."/>
            <person name="Viehrig K."/>
            <person name="Ye F."/>
            <person name="Su P."/>
            <person name="Kiefer A.F."/>
            <person name="Nichols A."/>
            <person name="Cepeda A.J."/>
            <person name="Yan W."/>
            <person name="Fan B."/>
            <person name="Jiang Y."/>
            <person name="Adhikari A."/>
            <person name="Zheng C.-J."/>
            <person name="Schuster L."/>
            <person name="Cowan T.M."/>
            <person name="Smanski M.J."/>
            <person name="Chevrette M.G."/>
            <person name="De Carvalho L.P.S."/>
            <person name="Shen B."/>
        </authorList>
    </citation>
    <scope>NUCLEOTIDE SEQUENCE [LARGE SCALE GENOMIC DNA]</scope>
    <source>
        <strain evidence="9 10">NPDC020602</strain>
    </source>
</reference>
<dbReference type="PRINTS" id="PR00465">
    <property type="entry name" value="EP450IV"/>
</dbReference>
<dbReference type="InterPro" id="IPR001128">
    <property type="entry name" value="Cyt_P450"/>
</dbReference>
<comment type="caution">
    <text evidence="9">The sequence shown here is derived from an EMBL/GenBank/DDBJ whole genome shotgun (WGS) entry which is preliminary data.</text>
</comment>
<dbReference type="PROSITE" id="PS00086">
    <property type="entry name" value="CYTOCHROME_P450"/>
    <property type="match status" value="1"/>
</dbReference>
<organism evidence="9 10">
    <name type="scientific">Streptomyces litmocidini</name>
    <dbReference type="NCBI Taxonomy" id="67318"/>
    <lineage>
        <taxon>Bacteria</taxon>
        <taxon>Bacillati</taxon>
        <taxon>Actinomycetota</taxon>
        <taxon>Actinomycetes</taxon>
        <taxon>Kitasatosporales</taxon>
        <taxon>Streptomycetaceae</taxon>
        <taxon>Streptomyces</taxon>
    </lineage>
</organism>
<evidence type="ECO:0000256" key="1">
    <source>
        <dbReference type="ARBA" id="ARBA00010617"/>
    </source>
</evidence>
<keyword evidence="4 7" id="KW-0560">Oxidoreductase</keyword>
<keyword evidence="3 7" id="KW-0479">Metal-binding</keyword>
<evidence type="ECO:0000256" key="5">
    <source>
        <dbReference type="ARBA" id="ARBA00023004"/>
    </source>
</evidence>
<keyword evidence="5 7" id="KW-0408">Iron</keyword>
<evidence type="ECO:0000256" key="8">
    <source>
        <dbReference type="SAM" id="MobiDB-lite"/>
    </source>
</evidence>
<dbReference type="PRINTS" id="PR00385">
    <property type="entry name" value="P450"/>
</dbReference>
<dbReference type="InterPro" id="IPR017972">
    <property type="entry name" value="Cyt_P450_CS"/>
</dbReference>
<dbReference type="EMBL" id="JBIRUI010000004">
    <property type="protein sequence ID" value="MFI1714432.1"/>
    <property type="molecule type" value="Genomic_DNA"/>
</dbReference>
<dbReference type="Proteomes" id="UP001611339">
    <property type="component" value="Unassembled WGS sequence"/>
</dbReference>
<name>A0ABW7U7S7_9ACTN</name>
<keyword evidence="6 7" id="KW-0503">Monooxygenase</keyword>
<evidence type="ECO:0000256" key="2">
    <source>
        <dbReference type="ARBA" id="ARBA00022617"/>
    </source>
</evidence>
<feature type="compositionally biased region" description="Pro residues" evidence="8">
    <location>
        <begin position="13"/>
        <end position="25"/>
    </location>
</feature>
<dbReference type="RefSeq" id="WP_398708866.1">
    <property type="nucleotide sequence ID" value="NZ_JBIRUI010000004.1"/>
</dbReference>
<protein>
    <submittedName>
        <fullName evidence="9">Cytochrome P450</fullName>
    </submittedName>
</protein>
<gene>
    <name evidence="9" type="ORF">ACH407_12775</name>
</gene>
<keyword evidence="2 7" id="KW-0349">Heme</keyword>
<dbReference type="PANTHER" id="PTHR24291">
    <property type="entry name" value="CYTOCHROME P450 FAMILY 4"/>
    <property type="match status" value="1"/>
</dbReference>
<evidence type="ECO:0000313" key="9">
    <source>
        <dbReference type="EMBL" id="MFI1714432.1"/>
    </source>
</evidence>
<dbReference type="SUPFAM" id="SSF48264">
    <property type="entry name" value="Cytochrome P450"/>
    <property type="match status" value="1"/>
</dbReference>
<evidence type="ECO:0000256" key="3">
    <source>
        <dbReference type="ARBA" id="ARBA00022723"/>
    </source>
</evidence>
<evidence type="ECO:0000256" key="7">
    <source>
        <dbReference type="RuleBase" id="RU000461"/>
    </source>
</evidence>
<keyword evidence="10" id="KW-1185">Reference proteome</keyword>
<evidence type="ECO:0000313" key="10">
    <source>
        <dbReference type="Proteomes" id="UP001611339"/>
    </source>
</evidence>